<evidence type="ECO:0000259" key="4">
    <source>
        <dbReference type="PROSITE" id="PS50893"/>
    </source>
</evidence>
<dbReference type="FunFam" id="3.40.50.300:FF:000032">
    <property type="entry name" value="Export ABC transporter ATP-binding protein"/>
    <property type="match status" value="1"/>
</dbReference>
<dbReference type="GO" id="GO:0005524">
    <property type="term" value="F:ATP binding"/>
    <property type="evidence" value="ECO:0007669"/>
    <property type="project" value="UniProtKB-KW"/>
</dbReference>
<keyword evidence="1" id="KW-0813">Transport</keyword>
<dbReference type="GO" id="GO:0098796">
    <property type="term" value="C:membrane protein complex"/>
    <property type="evidence" value="ECO:0007669"/>
    <property type="project" value="UniProtKB-ARBA"/>
</dbReference>
<keyword evidence="2" id="KW-0547">Nucleotide-binding</keyword>
<dbReference type="Gene3D" id="3.40.50.300">
    <property type="entry name" value="P-loop containing nucleotide triphosphate hydrolases"/>
    <property type="match status" value="1"/>
</dbReference>
<dbReference type="PANTHER" id="PTHR24220:SF86">
    <property type="entry name" value="ABC TRANSPORTER ABCH.1"/>
    <property type="match status" value="1"/>
</dbReference>
<dbReference type="SMART" id="SM00382">
    <property type="entry name" value="AAA"/>
    <property type="match status" value="1"/>
</dbReference>
<gene>
    <name evidence="5" type="ORF">ANME2D_01246</name>
</gene>
<feature type="domain" description="ABC transporter" evidence="4">
    <location>
        <begin position="6"/>
        <end position="228"/>
    </location>
</feature>
<dbReference type="PROSITE" id="PS50893">
    <property type="entry name" value="ABC_TRANSPORTER_2"/>
    <property type="match status" value="1"/>
</dbReference>
<name>A0A062V0Z3_9EURY</name>
<dbReference type="PANTHER" id="PTHR24220">
    <property type="entry name" value="IMPORT ATP-BINDING PROTEIN"/>
    <property type="match status" value="1"/>
</dbReference>
<keyword evidence="6" id="KW-1185">Reference proteome</keyword>
<protein>
    <submittedName>
        <fullName evidence="5">ABC-type antimicrobial peptide transport system, ATPase component</fullName>
    </submittedName>
</protein>
<dbReference type="InterPro" id="IPR003593">
    <property type="entry name" value="AAA+_ATPase"/>
</dbReference>
<dbReference type="InterPro" id="IPR017871">
    <property type="entry name" value="ABC_transporter-like_CS"/>
</dbReference>
<dbReference type="InterPro" id="IPR003439">
    <property type="entry name" value="ABC_transporter-like_ATP-bd"/>
</dbReference>
<dbReference type="GO" id="GO:0022857">
    <property type="term" value="F:transmembrane transporter activity"/>
    <property type="evidence" value="ECO:0007669"/>
    <property type="project" value="TreeGrafter"/>
</dbReference>
<sequence>MADKIVQVTNIYKQYRVGEVIIDALRGIDLEIEHGDFSVIQGSSGSGKSTLLHIIGCVDVPTSGRVMINGIDTVNLKSDRLAGLRLHTIGFVFQHFYLLPMLTAYENIELPMKEARVPKTKRKERVLDLLESVELSDRADHRPGQLSGGEQQRVAIARALANDPPLILADEPTGELDSITGSRILKLLAELNQEFGKTTIIVTHDENLSKKANRIIKIRDGRIVSDAR</sequence>
<dbReference type="GO" id="GO:0016887">
    <property type="term" value="F:ATP hydrolysis activity"/>
    <property type="evidence" value="ECO:0007669"/>
    <property type="project" value="InterPro"/>
</dbReference>
<organism evidence="5 6">
    <name type="scientific">Candidatus Methanoperedens nitratireducens</name>
    <dbReference type="NCBI Taxonomy" id="1392998"/>
    <lineage>
        <taxon>Archaea</taxon>
        <taxon>Methanobacteriati</taxon>
        <taxon>Methanobacteriota</taxon>
        <taxon>Stenosarchaea group</taxon>
        <taxon>Methanomicrobia</taxon>
        <taxon>Methanosarcinales</taxon>
        <taxon>ANME-2 cluster</taxon>
        <taxon>Candidatus Methanoperedentaceae</taxon>
        <taxon>Candidatus Methanoperedens</taxon>
    </lineage>
</organism>
<dbReference type="SUPFAM" id="SSF52540">
    <property type="entry name" value="P-loop containing nucleoside triphosphate hydrolases"/>
    <property type="match status" value="1"/>
</dbReference>
<dbReference type="InterPro" id="IPR027417">
    <property type="entry name" value="P-loop_NTPase"/>
</dbReference>
<dbReference type="InterPro" id="IPR015854">
    <property type="entry name" value="ABC_transpr_LolD-like"/>
</dbReference>
<dbReference type="Proteomes" id="UP000027153">
    <property type="component" value="Unassembled WGS sequence"/>
</dbReference>
<accession>A0A062V0Z3</accession>
<dbReference type="AlphaFoldDB" id="A0A062V0Z3"/>
<dbReference type="CDD" id="cd03255">
    <property type="entry name" value="ABC_MJ0796_LolCDE_FtsE"/>
    <property type="match status" value="1"/>
</dbReference>
<dbReference type="Pfam" id="PF00005">
    <property type="entry name" value="ABC_tran"/>
    <property type="match status" value="1"/>
</dbReference>
<dbReference type="RefSeq" id="WP_048089831.1">
    <property type="nucleotide sequence ID" value="NZ_JMIY01000002.1"/>
</dbReference>
<comment type="caution">
    <text evidence="5">The sequence shown here is derived from an EMBL/GenBank/DDBJ whole genome shotgun (WGS) entry which is preliminary data.</text>
</comment>
<evidence type="ECO:0000256" key="3">
    <source>
        <dbReference type="ARBA" id="ARBA00022840"/>
    </source>
</evidence>
<evidence type="ECO:0000256" key="1">
    <source>
        <dbReference type="ARBA" id="ARBA00022448"/>
    </source>
</evidence>
<proteinExistence type="predicted"/>
<dbReference type="GO" id="GO:0005886">
    <property type="term" value="C:plasma membrane"/>
    <property type="evidence" value="ECO:0007669"/>
    <property type="project" value="TreeGrafter"/>
</dbReference>
<evidence type="ECO:0000313" key="5">
    <source>
        <dbReference type="EMBL" id="KCZ72811.1"/>
    </source>
</evidence>
<evidence type="ECO:0000256" key="2">
    <source>
        <dbReference type="ARBA" id="ARBA00022741"/>
    </source>
</evidence>
<reference evidence="5 6" key="1">
    <citation type="journal article" date="2013" name="Nature">
        <title>Anaerobic oxidation of methane coupled to nitrate reduction in a novel archaeal lineage.</title>
        <authorList>
            <person name="Haroon M.F."/>
            <person name="Hu S."/>
            <person name="Shi Y."/>
            <person name="Imelfort M."/>
            <person name="Keller J."/>
            <person name="Hugenholtz P."/>
            <person name="Yuan Z."/>
            <person name="Tyson G.W."/>
        </authorList>
    </citation>
    <scope>NUCLEOTIDE SEQUENCE [LARGE SCALE GENOMIC DNA]</scope>
    <source>
        <strain evidence="5 6">ANME-2d</strain>
    </source>
</reference>
<dbReference type="InterPro" id="IPR017911">
    <property type="entry name" value="MacB-like_ATP-bd"/>
</dbReference>
<dbReference type="EMBL" id="JMIY01000002">
    <property type="protein sequence ID" value="KCZ72811.1"/>
    <property type="molecule type" value="Genomic_DNA"/>
</dbReference>
<dbReference type="OrthoDB" id="31298at2157"/>
<keyword evidence="3" id="KW-0067">ATP-binding</keyword>
<evidence type="ECO:0000313" key="6">
    <source>
        <dbReference type="Proteomes" id="UP000027153"/>
    </source>
</evidence>
<dbReference type="PROSITE" id="PS00211">
    <property type="entry name" value="ABC_TRANSPORTER_1"/>
    <property type="match status" value="1"/>
</dbReference>